<dbReference type="NCBIfam" id="NF007307">
    <property type="entry name" value="PRK09791.1"/>
    <property type="match status" value="1"/>
</dbReference>
<dbReference type="InterPro" id="IPR000847">
    <property type="entry name" value="LysR_HTH_N"/>
</dbReference>
<keyword evidence="2" id="KW-0805">Transcription regulation</keyword>
<keyword evidence="7" id="KW-1185">Reference proteome</keyword>
<dbReference type="InterPro" id="IPR005119">
    <property type="entry name" value="LysR_subst-bd"/>
</dbReference>
<dbReference type="Gene3D" id="3.40.190.290">
    <property type="match status" value="1"/>
</dbReference>
<dbReference type="RefSeq" id="WP_249891062.1">
    <property type="nucleotide sequence ID" value="NZ_CP082904.1"/>
</dbReference>
<name>A0ABY4R7L2_9GAMM</name>
<reference evidence="6" key="1">
    <citation type="submission" date="2021-09" db="EMBL/GenBank/DDBJ databases">
        <title>First case of bloodstream infection caused by Mixta hanseatica sp. nov., a member of the Erwiniaceae family.</title>
        <authorList>
            <person name="Both A."/>
            <person name="Huang J."/>
            <person name="Wenzel P."/>
            <person name="Aepfelbacher M."/>
            <person name="Rohde H."/>
            <person name="Christner M."/>
            <person name="Hentschke M."/>
        </authorList>
    </citation>
    <scope>NUCLEOTIDE SEQUENCE</scope>
    <source>
        <strain evidence="6">X22927</strain>
    </source>
</reference>
<protein>
    <submittedName>
        <fullName evidence="6">LysR family transcriptional regulator</fullName>
    </submittedName>
</protein>
<dbReference type="PRINTS" id="PR00039">
    <property type="entry name" value="HTHLYSR"/>
</dbReference>
<keyword evidence="4" id="KW-0804">Transcription</keyword>
<gene>
    <name evidence="6" type="ORF">K6958_10495</name>
</gene>
<proteinExistence type="inferred from homology"/>
<evidence type="ECO:0000256" key="2">
    <source>
        <dbReference type="ARBA" id="ARBA00023015"/>
    </source>
</evidence>
<evidence type="ECO:0000313" key="6">
    <source>
        <dbReference type="EMBL" id="UQY42394.1"/>
    </source>
</evidence>
<dbReference type="Pfam" id="PF03466">
    <property type="entry name" value="LysR_substrate"/>
    <property type="match status" value="1"/>
</dbReference>
<dbReference type="InterPro" id="IPR050950">
    <property type="entry name" value="HTH-type_LysR_regulators"/>
</dbReference>
<sequence length="299" mass="33834">MSANLKLHQLRAFVQVARQGSIRAASRISGLSQPALTKSIQELELFLGARLFIRRQQGVVLTDMGDNFFRHASLVLEELRVAQEDIQQRLGLAGGQVNIGVGGSVARTLMPQVITQFHREYPLVKVRIVEGQLVSMIPELRQGELDFTISTYDRSHLDQELTCERLMQRKYKVAVRKGHPMEKARSLAELQQCEWTMPTPRGSYYRLLHDMFAERGIAPNIVVTCETFMACVSLVAKSDFVTILSVDVLDDPLLSQHLTALELDEPLPQATFYLIQRKDTALTPMSAHMAQLFRRSCQR</sequence>
<evidence type="ECO:0000256" key="3">
    <source>
        <dbReference type="ARBA" id="ARBA00023125"/>
    </source>
</evidence>
<keyword evidence="3" id="KW-0238">DNA-binding</keyword>
<evidence type="ECO:0000313" key="7">
    <source>
        <dbReference type="Proteomes" id="UP001056635"/>
    </source>
</evidence>
<dbReference type="Pfam" id="PF00126">
    <property type="entry name" value="HTH_1"/>
    <property type="match status" value="1"/>
</dbReference>
<dbReference type="InterPro" id="IPR036390">
    <property type="entry name" value="WH_DNA-bd_sf"/>
</dbReference>
<dbReference type="Gene3D" id="1.10.10.10">
    <property type="entry name" value="Winged helix-like DNA-binding domain superfamily/Winged helix DNA-binding domain"/>
    <property type="match status" value="1"/>
</dbReference>
<dbReference type="SUPFAM" id="SSF46785">
    <property type="entry name" value="Winged helix' DNA-binding domain"/>
    <property type="match status" value="1"/>
</dbReference>
<dbReference type="PROSITE" id="PS50931">
    <property type="entry name" value="HTH_LYSR"/>
    <property type="match status" value="1"/>
</dbReference>
<dbReference type="PANTHER" id="PTHR30419">
    <property type="entry name" value="HTH-TYPE TRANSCRIPTIONAL REGULATOR YBHD"/>
    <property type="match status" value="1"/>
</dbReference>
<feature type="domain" description="HTH lysR-type" evidence="5">
    <location>
        <begin position="5"/>
        <end position="62"/>
    </location>
</feature>
<dbReference type="InterPro" id="IPR036388">
    <property type="entry name" value="WH-like_DNA-bd_sf"/>
</dbReference>
<accession>A0ABY4R7L2</accession>
<evidence type="ECO:0000256" key="1">
    <source>
        <dbReference type="ARBA" id="ARBA00009437"/>
    </source>
</evidence>
<organism evidence="6 7">
    <name type="scientific">Mixta hanseatica</name>
    <dbReference type="NCBI Taxonomy" id="2872648"/>
    <lineage>
        <taxon>Bacteria</taxon>
        <taxon>Pseudomonadati</taxon>
        <taxon>Pseudomonadota</taxon>
        <taxon>Gammaproteobacteria</taxon>
        <taxon>Enterobacterales</taxon>
        <taxon>Erwiniaceae</taxon>
        <taxon>Mixta</taxon>
    </lineage>
</organism>
<evidence type="ECO:0000259" key="5">
    <source>
        <dbReference type="PROSITE" id="PS50931"/>
    </source>
</evidence>
<dbReference type="SUPFAM" id="SSF53850">
    <property type="entry name" value="Periplasmic binding protein-like II"/>
    <property type="match status" value="1"/>
</dbReference>
<evidence type="ECO:0000256" key="4">
    <source>
        <dbReference type="ARBA" id="ARBA00023163"/>
    </source>
</evidence>
<dbReference type="Proteomes" id="UP001056635">
    <property type="component" value="Chromosome"/>
</dbReference>
<comment type="similarity">
    <text evidence="1">Belongs to the LysR transcriptional regulatory family.</text>
</comment>
<dbReference type="PANTHER" id="PTHR30419:SF30">
    <property type="entry name" value="LYSR FAMILY TRANSCRIPTIONAL REGULATOR"/>
    <property type="match status" value="1"/>
</dbReference>
<dbReference type="EMBL" id="CP082904">
    <property type="protein sequence ID" value="UQY42394.1"/>
    <property type="molecule type" value="Genomic_DNA"/>
</dbReference>